<accession>A0AC35GT77</accession>
<evidence type="ECO:0000313" key="2">
    <source>
        <dbReference type="WBParaSite" id="PS1159_v2.g8052.t1"/>
    </source>
</evidence>
<evidence type="ECO:0000313" key="1">
    <source>
        <dbReference type="Proteomes" id="UP000887580"/>
    </source>
</evidence>
<dbReference type="Proteomes" id="UP000887580">
    <property type="component" value="Unplaced"/>
</dbReference>
<proteinExistence type="predicted"/>
<name>A0AC35GT77_9BILA</name>
<protein>
    <submittedName>
        <fullName evidence="2">Uncharacterized protein</fullName>
    </submittedName>
</protein>
<sequence length="260" mass="29803">MSPLHNIIFQNSAFKMSDSNKTFVGYDVQGGYLQKWRNGITQYYELEKISMNEAGKIQKVFADCRLLFSANTIHYLVVYVTNSYNSEFRSIFLEVVKKHNNIKKVWIIGPEAIFCCAAIAEMKKNEELFTNDIWCIIASQTSVCCNMFELVKDKTNKLWRLRCSKVLKRTSAANESVSIKELESLKNEIICSGHPYIYAHGINTSILEYVFPNGKQIDNKHISVDMFARYAVLLGMGKFDFGYSHFKCSSCSGRPLKIEL</sequence>
<dbReference type="WBParaSite" id="PS1159_v2.g8052.t1">
    <property type="protein sequence ID" value="PS1159_v2.g8052.t1"/>
    <property type="gene ID" value="PS1159_v2.g8052"/>
</dbReference>
<reference evidence="2" key="1">
    <citation type="submission" date="2022-11" db="UniProtKB">
        <authorList>
            <consortium name="WormBaseParasite"/>
        </authorList>
    </citation>
    <scope>IDENTIFICATION</scope>
</reference>
<organism evidence="1 2">
    <name type="scientific">Panagrolaimus sp. PS1159</name>
    <dbReference type="NCBI Taxonomy" id="55785"/>
    <lineage>
        <taxon>Eukaryota</taxon>
        <taxon>Metazoa</taxon>
        <taxon>Ecdysozoa</taxon>
        <taxon>Nematoda</taxon>
        <taxon>Chromadorea</taxon>
        <taxon>Rhabditida</taxon>
        <taxon>Tylenchina</taxon>
        <taxon>Panagrolaimomorpha</taxon>
        <taxon>Panagrolaimoidea</taxon>
        <taxon>Panagrolaimidae</taxon>
        <taxon>Panagrolaimus</taxon>
    </lineage>
</organism>